<dbReference type="GO" id="GO:0009307">
    <property type="term" value="P:DNA restriction-modification system"/>
    <property type="evidence" value="ECO:0007669"/>
    <property type="project" value="UniProtKB-KW"/>
</dbReference>
<evidence type="ECO:0000256" key="8">
    <source>
        <dbReference type="RuleBase" id="RU000417"/>
    </source>
</evidence>
<keyword evidence="2 6" id="KW-0808">Transferase</keyword>
<dbReference type="InterPro" id="IPR001525">
    <property type="entry name" value="C5_MeTfrase"/>
</dbReference>
<keyword evidence="3 6" id="KW-0949">S-adenosyl-L-methionine</keyword>
<dbReference type="InterPro" id="IPR050390">
    <property type="entry name" value="C5-Methyltransferase"/>
</dbReference>
<evidence type="ECO:0000313" key="9">
    <source>
        <dbReference type="EMBL" id="SNZ01711.1"/>
    </source>
</evidence>
<keyword evidence="4" id="KW-0680">Restriction system</keyword>
<feature type="active site" evidence="6">
    <location>
        <position position="93"/>
    </location>
</feature>
<dbReference type="GO" id="GO:0003886">
    <property type="term" value="F:DNA (cytosine-5-)-methyltransferase activity"/>
    <property type="evidence" value="ECO:0007669"/>
    <property type="project" value="UniProtKB-EC"/>
</dbReference>
<dbReference type="GO" id="GO:0044027">
    <property type="term" value="P:negative regulation of gene expression via chromosomal CpG island methylation"/>
    <property type="evidence" value="ECO:0007669"/>
    <property type="project" value="TreeGrafter"/>
</dbReference>
<reference evidence="10" key="1">
    <citation type="submission" date="2017-09" db="EMBL/GenBank/DDBJ databases">
        <authorList>
            <person name="Varghese N."/>
            <person name="Submissions S."/>
        </authorList>
    </citation>
    <scope>NUCLEOTIDE SEQUENCE [LARGE SCALE GENOMIC DNA]</scope>
    <source>
        <strain evidence="10">DSM 25885</strain>
    </source>
</reference>
<dbReference type="NCBIfam" id="TIGR00675">
    <property type="entry name" value="dcm"/>
    <property type="match status" value="1"/>
</dbReference>
<keyword evidence="10" id="KW-1185">Reference proteome</keyword>
<dbReference type="GO" id="GO:0003677">
    <property type="term" value="F:DNA binding"/>
    <property type="evidence" value="ECO:0007669"/>
    <property type="project" value="TreeGrafter"/>
</dbReference>
<dbReference type="EC" id="2.1.1.37" evidence="8"/>
<evidence type="ECO:0000313" key="10">
    <source>
        <dbReference type="Proteomes" id="UP000219048"/>
    </source>
</evidence>
<evidence type="ECO:0000256" key="4">
    <source>
        <dbReference type="ARBA" id="ARBA00022747"/>
    </source>
</evidence>
<dbReference type="RefSeq" id="WP_207763939.1">
    <property type="nucleotide sequence ID" value="NZ_OBEH01000006.1"/>
</dbReference>
<dbReference type="InterPro" id="IPR018117">
    <property type="entry name" value="C5_DNA_meth_AS"/>
</dbReference>
<dbReference type="AlphaFoldDB" id="A0A285N1U5"/>
<dbReference type="Gene3D" id="3.40.50.150">
    <property type="entry name" value="Vaccinia Virus protein VP39"/>
    <property type="match status" value="1"/>
</dbReference>
<proteinExistence type="inferred from homology"/>
<dbReference type="PROSITE" id="PS00094">
    <property type="entry name" value="C5_MTASE_1"/>
    <property type="match status" value="1"/>
</dbReference>
<comment type="similarity">
    <text evidence="6 7">Belongs to the class I-like SAM-binding methyltransferase superfamily. C5-methyltransferase family.</text>
</comment>
<dbReference type="GO" id="GO:0032259">
    <property type="term" value="P:methylation"/>
    <property type="evidence" value="ECO:0007669"/>
    <property type="project" value="UniProtKB-KW"/>
</dbReference>
<accession>A0A285N1U5</accession>
<evidence type="ECO:0000256" key="5">
    <source>
        <dbReference type="ARBA" id="ARBA00047422"/>
    </source>
</evidence>
<dbReference type="Proteomes" id="UP000219048">
    <property type="component" value="Unassembled WGS sequence"/>
</dbReference>
<dbReference type="InterPro" id="IPR029063">
    <property type="entry name" value="SAM-dependent_MTases_sf"/>
</dbReference>
<dbReference type="PROSITE" id="PS51679">
    <property type="entry name" value="SAM_MT_C5"/>
    <property type="match status" value="1"/>
</dbReference>
<comment type="catalytic activity">
    <reaction evidence="5 8">
        <text>a 2'-deoxycytidine in DNA + S-adenosyl-L-methionine = a 5-methyl-2'-deoxycytidine in DNA + S-adenosyl-L-homocysteine + H(+)</text>
        <dbReference type="Rhea" id="RHEA:13681"/>
        <dbReference type="Rhea" id="RHEA-COMP:11369"/>
        <dbReference type="Rhea" id="RHEA-COMP:11370"/>
        <dbReference type="ChEBI" id="CHEBI:15378"/>
        <dbReference type="ChEBI" id="CHEBI:57856"/>
        <dbReference type="ChEBI" id="CHEBI:59789"/>
        <dbReference type="ChEBI" id="CHEBI:85452"/>
        <dbReference type="ChEBI" id="CHEBI:85454"/>
        <dbReference type="EC" id="2.1.1.37"/>
    </reaction>
</comment>
<dbReference type="Pfam" id="PF00145">
    <property type="entry name" value="DNA_methylase"/>
    <property type="match status" value="1"/>
</dbReference>
<sequence length="358" mass="39730">MELILFWNNFMAIVGKELPELGNVVSLYTGAGGMDIGFHKAGFNIIWANDIDKNATATYKNIFPNHEIRTGSLLDQELPKSNHTDLVIGGPPCQGFSVAGKMDPNDPRSQHVWNFLGVVNKTDPRVFVMENVKALAVNNRWKDLLERLRKEAKKMGYQTKVLLLNSADYNVPQARERMFLIGTKEGMIKTPKAISSDNRISVNYALSKIPKFGTSGNDSLCTAKITPAKNPILRKSPYAGMLFNGQGRPLNLKLPALTLPASMGGNRTPIVDQNAIEDETITPWVETYHERLLNGGKSLKNAPKFLRRITVEEASVLQTFPVEMKFEGTQSSRFRQIGNAVPPELAFHVAKSIKPLLA</sequence>
<keyword evidence="1 6" id="KW-0489">Methyltransferase</keyword>
<evidence type="ECO:0000256" key="6">
    <source>
        <dbReference type="PROSITE-ProRule" id="PRU01016"/>
    </source>
</evidence>
<gene>
    <name evidence="9" type="ORF">SAMN06265377_3553</name>
</gene>
<evidence type="ECO:0000256" key="7">
    <source>
        <dbReference type="RuleBase" id="RU000416"/>
    </source>
</evidence>
<dbReference type="PANTHER" id="PTHR10629">
    <property type="entry name" value="CYTOSINE-SPECIFIC METHYLTRANSFERASE"/>
    <property type="match status" value="1"/>
</dbReference>
<dbReference type="PROSITE" id="PS00095">
    <property type="entry name" value="C5_MTASE_2"/>
    <property type="match status" value="1"/>
</dbReference>
<dbReference type="SUPFAM" id="SSF53335">
    <property type="entry name" value="S-adenosyl-L-methionine-dependent methyltransferases"/>
    <property type="match status" value="1"/>
</dbReference>
<dbReference type="EMBL" id="OBEH01000006">
    <property type="protein sequence ID" value="SNZ01711.1"/>
    <property type="molecule type" value="Genomic_DNA"/>
</dbReference>
<organism evidence="9 10">
    <name type="scientific">Flagellimonas pacifica</name>
    <dbReference type="NCBI Taxonomy" id="1247520"/>
    <lineage>
        <taxon>Bacteria</taxon>
        <taxon>Pseudomonadati</taxon>
        <taxon>Bacteroidota</taxon>
        <taxon>Flavobacteriia</taxon>
        <taxon>Flavobacteriales</taxon>
        <taxon>Flavobacteriaceae</taxon>
        <taxon>Flagellimonas</taxon>
    </lineage>
</organism>
<dbReference type="Gene3D" id="3.90.120.10">
    <property type="entry name" value="DNA Methylase, subunit A, domain 2"/>
    <property type="match status" value="1"/>
</dbReference>
<dbReference type="InterPro" id="IPR031303">
    <property type="entry name" value="C5_meth_CS"/>
</dbReference>
<dbReference type="PRINTS" id="PR00105">
    <property type="entry name" value="C5METTRFRASE"/>
</dbReference>
<name>A0A285N1U5_9FLAO</name>
<evidence type="ECO:0000256" key="2">
    <source>
        <dbReference type="ARBA" id="ARBA00022679"/>
    </source>
</evidence>
<evidence type="ECO:0000256" key="1">
    <source>
        <dbReference type="ARBA" id="ARBA00022603"/>
    </source>
</evidence>
<protein>
    <recommendedName>
        <fullName evidence="8">Cytosine-specific methyltransferase</fullName>
        <ecNumber evidence="8">2.1.1.37</ecNumber>
    </recommendedName>
</protein>
<evidence type="ECO:0000256" key="3">
    <source>
        <dbReference type="ARBA" id="ARBA00022691"/>
    </source>
</evidence>
<dbReference type="PANTHER" id="PTHR10629:SF52">
    <property type="entry name" value="DNA (CYTOSINE-5)-METHYLTRANSFERASE 1"/>
    <property type="match status" value="1"/>
</dbReference>